<proteinExistence type="predicted"/>
<protein>
    <submittedName>
        <fullName evidence="2">Uncharacterized protein</fullName>
    </submittedName>
</protein>
<reference evidence="2" key="1">
    <citation type="journal article" date="2014" name="Int. J. Syst. Evol. Microbiol.">
        <title>Complete genome sequence of Corynebacterium casei LMG S-19264T (=DSM 44701T), isolated from a smear-ripened cheese.</title>
        <authorList>
            <consortium name="US DOE Joint Genome Institute (JGI-PGF)"/>
            <person name="Walter F."/>
            <person name="Albersmeier A."/>
            <person name="Kalinowski J."/>
            <person name="Ruckert C."/>
        </authorList>
    </citation>
    <scope>NUCLEOTIDE SEQUENCE</scope>
    <source>
        <strain evidence="2">KCTC 12988</strain>
    </source>
</reference>
<reference evidence="2" key="2">
    <citation type="submission" date="2020-09" db="EMBL/GenBank/DDBJ databases">
        <authorList>
            <person name="Sun Q."/>
            <person name="Kim S."/>
        </authorList>
    </citation>
    <scope>NUCLEOTIDE SEQUENCE</scope>
    <source>
        <strain evidence="2">KCTC 12988</strain>
    </source>
</reference>
<organism evidence="2 3">
    <name type="scientific">Roseibacillus persicicus</name>
    <dbReference type="NCBI Taxonomy" id="454148"/>
    <lineage>
        <taxon>Bacteria</taxon>
        <taxon>Pseudomonadati</taxon>
        <taxon>Verrucomicrobiota</taxon>
        <taxon>Verrucomicrobiia</taxon>
        <taxon>Verrucomicrobiales</taxon>
        <taxon>Verrucomicrobiaceae</taxon>
        <taxon>Roseibacillus</taxon>
    </lineage>
</organism>
<evidence type="ECO:0000313" key="3">
    <source>
        <dbReference type="Proteomes" id="UP000644507"/>
    </source>
</evidence>
<sequence>MKSSGIAIAVTFAALTGVGGFFVGKGAGSSGGGDEEASLPTKSTLSQTTSTQSNGGTGTVQPNLRGYELSKNPRQGLETLLEELRQSPMAQMDFEALFGIWDMVQYLDAYELQSLMAELDEMGGGQEMLAVRMMLLNRWAAKDGPAAMESVFEGEKGMMQMIGATGAMLGWMRSEPDQAYAWFKENGDRLGGSAMGMGKEQIEAMYFANMAKTDFDGTMAKLDGMESKTQKAVIQQLAQSAGMDPERRSELLDYLKSKDDPDLLHDARRSIVQQMAWQDPQAAIDFIESENPRDDLRDELVDNATSMWSHTDPAGAVEWLGEELKGQPDAGEKISSSFGQWVGQDEAEAAQWLASQGDEFKTDSVFRDAGHGLINSGEYERSAEWFEQIIDDDDRRVNYDRLYQSWKEEDQAAADQWKTQLPAEEAAMISQESSVGAAVGAVIGASVGEAMEEVPAEEEE</sequence>
<evidence type="ECO:0000256" key="1">
    <source>
        <dbReference type="SAM" id="MobiDB-lite"/>
    </source>
</evidence>
<name>A0A918WIS1_9BACT</name>
<feature type="region of interest" description="Disordered" evidence="1">
    <location>
        <begin position="29"/>
        <end position="70"/>
    </location>
</feature>
<dbReference type="EMBL" id="BMXI01000006">
    <property type="protein sequence ID" value="GHC51517.1"/>
    <property type="molecule type" value="Genomic_DNA"/>
</dbReference>
<keyword evidence="3" id="KW-1185">Reference proteome</keyword>
<dbReference type="Proteomes" id="UP000644507">
    <property type="component" value="Unassembled WGS sequence"/>
</dbReference>
<dbReference type="RefSeq" id="WP_189569522.1">
    <property type="nucleotide sequence ID" value="NZ_BMXI01000006.1"/>
</dbReference>
<evidence type="ECO:0000313" key="2">
    <source>
        <dbReference type="EMBL" id="GHC51517.1"/>
    </source>
</evidence>
<feature type="compositionally biased region" description="Low complexity" evidence="1">
    <location>
        <begin position="41"/>
        <end position="54"/>
    </location>
</feature>
<dbReference type="AlphaFoldDB" id="A0A918WIS1"/>
<accession>A0A918WIS1</accession>
<gene>
    <name evidence="2" type="ORF">GCM10007100_17190</name>
</gene>
<comment type="caution">
    <text evidence="2">The sequence shown here is derived from an EMBL/GenBank/DDBJ whole genome shotgun (WGS) entry which is preliminary data.</text>
</comment>